<comment type="caution">
    <text evidence="1">The sequence shown here is derived from an EMBL/GenBank/DDBJ whole genome shotgun (WGS) entry which is preliminary data.</text>
</comment>
<dbReference type="OrthoDB" id="308034at2157"/>
<accession>A0A0W1S7X6</accession>
<protein>
    <recommendedName>
        <fullName evidence="3">tRNA-guanine(15) transglycosylase-like domain-containing protein</fullName>
    </recommendedName>
</protein>
<proteinExistence type="predicted"/>
<dbReference type="AlphaFoldDB" id="A0A0W1S7X6"/>
<reference evidence="1 2" key="1">
    <citation type="submission" date="2015-12" db="EMBL/GenBank/DDBJ databases">
        <title>Haloferax profundi sp. nov. isolated from the Discovery deep brine-seawater interface in the Red Sea.</title>
        <authorList>
            <person name="Zhang G."/>
            <person name="Stingl U."/>
            <person name="Rashid M."/>
        </authorList>
    </citation>
    <scope>NUCLEOTIDE SEQUENCE [LARGE SCALE GENOMIC DNA]</scope>
    <source>
        <strain evidence="1 2">SB29</strain>
    </source>
</reference>
<keyword evidence="2" id="KW-1185">Reference proteome</keyword>
<dbReference type="EMBL" id="LOPV01000374">
    <property type="protein sequence ID" value="KTG22213.1"/>
    <property type="molecule type" value="Genomic_DNA"/>
</dbReference>
<evidence type="ECO:0008006" key="3">
    <source>
        <dbReference type="Google" id="ProtNLM"/>
    </source>
</evidence>
<gene>
    <name evidence="1" type="ORF">AUR66_17010</name>
</gene>
<evidence type="ECO:0000313" key="2">
    <source>
        <dbReference type="Proteomes" id="UP000053157"/>
    </source>
</evidence>
<name>A0A0W1S7X6_9EURY</name>
<sequence>MATFETTLRYKNLNDRDLVENNYELYDSVLIQAHLLAYSKKAVPLLIRDMAEERSFNYYIDPMISDFRIGTNFRDSDGDVRGWHNRYVEILGDPLREVLDENPNADASLLDDDAVRGICESLVDYQENFIYDRLREEAGKYEKVSVEPHEVQPKAVIPWVHKVERIEDIQTCRQILTHTQAAATISLKPCIYTTTGFARDTTNRTQLTKLLGEFEVNECFLVFEELKKYETSESEYKTVIDLVYDLYQSGVKPHFYYGDFFANLLSYFGLSGMATASLYDEEFTEKLEYSGGGGLPARYYLDEVKDFLKVTAAVDIMNRVDAPMCDCGFCEKHFDTWQDLAAREESEDALKPILKKHRMALRWRHGRLIEENNLEDVLDELEDDFLNIVQAYSASPMKSPSKQLDYLPKWINAVRDREALAVEELGQLQFV</sequence>
<evidence type="ECO:0000313" key="1">
    <source>
        <dbReference type="EMBL" id="KTG22213.1"/>
    </source>
</evidence>
<organism evidence="1 2">
    <name type="scientific">Haloferax profundi</name>
    <dbReference type="NCBI Taxonomy" id="1544718"/>
    <lineage>
        <taxon>Archaea</taxon>
        <taxon>Methanobacteriati</taxon>
        <taxon>Methanobacteriota</taxon>
        <taxon>Stenosarchaea group</taxon>
        <taxon>Halobacteria</taxon>
        <taxon>Halobacteriales</taxon>
        <taxon>Haloferacaceae</taxon>
        <taxon>Haloferax</taxon>
    </lineage>
</organism>
<dbReference type="RefSeq" id="WP_058572816.1">
    <property type="nucleotide sequence ID" value="NZ_LOPV01000374.1"/>
</dbReference>
<dbReference type="Proteomes" id="UP000053157">
    <property type="component" value="Unassembled WGS sequence"/>
</dbReference>